<keyword evidence="4" id="KW-1003">Cell membrane</keyword>
<evidence type="ECO:0000256" key="8">
    <source>
        <dbReference type="SAM" id="Phobius"/>
    </source>
</evidence>
<name>A0A9D1F6T7_9FIRM</name>
<keyword evidence="7 8" id="KW-0472">Membrane</keyword>
<gene>
    <name evidence="9" type="ORF">IAB46_14495</name>
</gene>
<dbReference type="AlphaFoldDB" id="A0A9D1F6T7"/>
<dbReference type="PANTHER" id="PTHR21716">
    <property type="entry name" value="TRANSMEMBRANE PROTEIN"/>
    <property type="match status" value="1"/>
</dbReference>
<dbReference type="GO" id="GO:0005886">
    <property type="term" value="C:plasma membrane"/>
    <property type="evidence" value="ECO:0007669"/>
    <property type="project" value="UniProtKB-SubCell"/>
</dbReference>
<feature type="transmembrane region" description="Helical" evidence="8">
    <location>
        <begin position="181"/>
        <end position="200"/>
    </location>
</feature>
<evidence type="ECO:0000256" key="5">
    <source>
        <dbReference type="ARBA" id="ARBA00022692"/>
    </source>
</evidence>
<feature type="transmembrane region" description="Helical" evidence="8">
    <location>
        <begin position="272"/>
        <end position="296"/>
    </location>
</feature>
<evidence type="ECO:0000256" key="3">
    <source>
        <dbReference type="ARBA" id="ARBA00022448"/>
    </source>
</evidence>
<comment type="similarity">
    <text evidence="2">Belongs to the autoinducer-2 exporter (AI-2E) (TC 2.A.86) family.</text>
</comment>
<keyword evidence="5 8" id="KW-0812">Transmembrane</keyword>
<proteinExistence type="inferred from homology"/>
<evidence type="ECO:0000256" key="1">
    <source>
        <dbReference type="ARBA" id="ARBA00004651"/>
    </source>
</evidence>
<evidence type="ECO:0000256" key="6">
    <source>
        <dbReference type="ARBA" id="ARBA00022989"/>
    </source>
</evidence>
<protein>
    <submittedName>
        <fullName evidence="9">AI-2E family transporter</fullName>
    </submittedName>
</protein>
<keyword evidence="6 8" id="KW-1133">Transmembrane helix</keyword>
<comment type="caution">
    <text evidence="9">The sequence shown here is derived from an EMBL/GenBank/DDBJ whole genome shotgun (WGS) entry which is preliminary data.</text>
</comment>
<reference evidence="9" key="1">
    <citation type="submission" date="2020-10" db="EMBL/GenBank/DDBJ databases">
        <authorList>
            <person name="Gilroy R."/>
        </authorList>
    </citation>
    <scope>NUCLEOTIDE SEQUENCE</scope>
    <source>
        <strain evidence="9">CHK178-757</strain>
    </source>
</reference>
<feature type="transmembrane region" description="Helical" evidence="8">
    <location>
        <begin position="244"/>
        <end position="266"/>
    </location>
</feature>
<organism evidence="9 10">
    <name type="scientific">Candidatus Scybalocola faecigallinarum</name>
    <dbReference type="NCBI Taxonomy" id="2840941"/>
    <lineage>
        <taxon>Bacteria</taxon>
        <taxon>Bacillati</taxon>
        <taxon>Bacillota</taxon>
        <taxon>Clostridia</taxon>
        <taxon>Lachnospirales</taxon>
        <taxon>Lachnospiraceae</taxon>
        <taxon>Lachnospiraceae incertae sedis</taxon>
        <taxon>Candidatus Scybalocola (ex Gilroy et al. 2021)</taxon>
    </lineage>
</organism>
<feature type="transmembrane region" description="Helical" evidence="8">
    <location>
        <begin position="38"/>
        <end position="57"/>
    </location>
</feature>
<evidence type="ECO:0000313" key="10">
    <source>
        <dbReference type="Proteomes" id="UP000823927"/>
    </source>
</evidence>
<reference evidence="9" key="2">
    <citation type="journal article" date="2021" name="PeerJ">
        <title>Extensive microbial diversity within the chicken gut microbiome revealed by metagenomics and culture.</title>
        <authorList>
            <person name="Gilroy R."/>
            <person name="Ravi A."/>
            <person name="Getino M."/>
            <person name="Pursley I."/>
            <person name="Horton D.L."/>
            <person name="Alikhan N.F."/>
            <person name="Baker D."/>
            <person name="Gharbi K."/>
            <person name="Hall N."/>
            <person name="Watson M."/>
            <person name="Adriaenssens E.M."/>
            <person name="Foster-Nyarko E."/>
            <person name="Jarju S."/>
            <person name="Secka A."/>
            <person name="Antonio M."/>
            <person name="Oren A."/>
            <person name="Chaudhuri R.R."/>
            <person name="La Ragione R."/>
            <person name="Hildebrand F."/>
            <person name="Pallen M.J."/>
        </authorList>
    </citation>
    <scope>NUCLEOTIDE SEQUENCE</scope>
    <source>
        <strain evidence="9">CHK178-757</strain>
    </source>
</reference>
<dbReference type="InterPro" id="IPR002549">
    <property type="entry name" value="AI-2E-like"/>
</dbReference>
<accession>A0A9D1F6T7</accession>
<keyword evidence="3" id="KW-0813">Transport</keyword>
<sequence>MELNKNNMKKILLIICLGILFYTAIGHLNVIYDTIRHIISLLLPILLGMCIAFILNVPMRAIERGLFGNYEGKHQKLIRKIRRPVSFILTLLCIIGVICIVILFIAPQLVNTIQSIIVAVPAFFTRTQNTLNELLNEYQWIADKIGDIEINWGAISSHLTDFLRTGAESVISSAVGITTSIINGIVTFFLGFFFAIYILFQKEKLSSQCRKLLYAYIPEKRADRIVQIASLSSRTFSKFLSGQCLEAVILGTMFFIVMSIIGLPYALLIGVLIAFTALIPIVGAFVGCFIGALLMLMVSPGDMLLFVILFLVLQQIEGNFIYPKVVGTSVGLPALWVLAAVTIGGNLWGVAGMLICIPLFSVLYTLLRDKTHIWLKKKNIRPKKYL</sequence>
<feature type="transmembrane region" description="Helical" evidence="8">
    <location>
        <begin position="85"/>
        <end position="106"/>
    </location>
</feature>
<evidence type="ECO:0000313" key="9">
    <source>
        <dbReference type="EMBL" id="HIS48728.1"/>
    </source>
</evidence>
<evidence type="ECO:0000256" key="4">
    <source>
        <dbReference type="ARBA" id="ARBA00022475"/>
    </source>
</evidence>
<dbReference type="Pfam" id="PF01594">
    <property type="entry name" value="AI-2E_transport"/>
    <property type="match status" value="1"/>
</dbReference>
<dbReference type="GO" id="GO:0055085">
    <property type="term" value="P:transmembrane transport"/>
    <property type="evidence" value="ECO:0007669"/>
    <property type="project" value="TreeGrafter"/>
</dbReference>
<evidence type="ECO:0000256" key="2">
    <source>
        <dbReference type="ARBA" id="ARBA00009773"/>
    </source>
</evidence>
<feature type="transmembrane region" description="Helical" evidence="8">
    <location>
        <begin position="334"/>
        <end position="367"/>
    </location>
</feature>
<feature type="transmembrane region" description="Helical" evidence="8">
    <location>
        <begin position="12"/>
        <end position="32"/>
    </location>
</feature>
<evidence type="ECO:0000256" key="7">
    <source>
        <dbReference type="ARBA" id="ARBA00023136"/>
    </source>
</evidence>
<dbReference type="EMBL" id="DVIT01000062">
    <property type="protein sequence ID" value="HIS48728.1"/>
    <property type="molecule type" value="Genomic_DNA"/>
</dbReference>
<dbReference type="PANTHER" id="PTHR21716:SF53">
    <property type="entry name" value="PERMEASE PERM-RELATED"/>
    <property type="match status" value="1"/>
</dbReference>
<feature type="transmembrane region" description="Helical" evidence="8">
    <location>
        <begin position="303"/>
        <end position="322"/>
    </location>
</feature>
<dbReference type="Proteomes" id="UP000823927">
    <property type="component" value="Unassembled WGS sequence"/>
</dbReference>
<comment type="subcellular location">
    <subcellularLocation>
        <location evidence="1">Cell membrane</location>
        <topology evidence="1">Multi-pass membrane protein</topology>
    </subcellularLocation>
</comment>